<evidence type="ECO:0000259" key="3">
    <source>
        <dbReference type="Pfam" id="PF06863"/>
    </source>
</evidence>
<dbReference type="InterPro" id="IPR037049">
    <property type="entry name" value="DUF1214_C_sf"/>
</dbReference>
<dbReference type="Gene3D" id="2.60.120.600">
    <property type="entry name" value="Domain of unknown function DUF1214, C-terminal domain"/>
    <property type="match status" value="1"/>
</dbReference>
<name>A0A936YLQ2_9HYPH</name>
<evidence type="ECO:0000256" key="1">
    <source>
        <dbReference type="SAM" id="SignalP"/>
    </source>
</evidence>
<dbReference type="EMBL" id="JAEQNC010000002">
    <property type="protein sequence ID" value="MBL0371042.1"/>
    <property type="molecule type" value="Genomic_DNA"/>
</dbReference>
<organism evidence="4 5">
    <name type="scientific">Rhizobium setariae</name>
    <dbReference type="NCBI Taxonomy" id="2801340"/>
    <lineage>
        <taxon>Bacteria</taxon>
        <taxon>Pseudomonadati</taxon>
        <taxon>Pseudomonadota</taxon>
        <taxon>Alphaproteobacteria</taxon>
        <taxon>Hyphomicrobiales</taxon>
        <taxon>Rhizobiaceae</taxon>
        <taxon>Rhizobium/Agrobacterium group</taxon>
        <taxon>Rhizobium</taxon>
    </lineage>
</organism>
<dbReference type="Gene3D" id="2.60.40.1610">
    <property type="entry name" value="Domain of unknown function DUF1254"/>
    <property type="match status" value="1"/>
</dbReference>
<sequence length="343" mass="37889">MLTKFITATAMIVLLSGGIARAQSPDGDVIPVTPDNFTRAESDLYFGNVGKDNGFGKFKHHRELSPIDKQQVIRTNRDTLYSAAVFDLDAGPVTITLPKAGKRFMSMQVIDEDQYTQLVAYRPGKYIFTKKKIGTRYVLIGIRTLVNPQDSEDVKKVHDLQDAIKVQQKASGSFEVPKWDQASQAKVRKALLELAATLPDTNRMFGRKGEVDPVRRLIGSASAWGGNPQKDATYLNVTPEKNDGTTIYKLKVGDVPVDGFWSVSVYDANGYYQPNPLNAYTLNNTTAQKEGDGSVNIQFGGCDGKIANCLPITKGWNYMVRLYKPGKEILNGKWSFPVAKPQG</sequence>
<feature type="signal peptide" evidence="1">
    <location>
        <begin position="1"/>
        <end position="22"/>
    </location>
</feature>
<keyword evidence="5" id="KW-1185">Reference proteome</keyword>
<protein>
    <submittedName>
        <fullName evidence="4">DUF1254 domain-containing protein</fullName>
    </submittedName>
</protein>
<evidence type="ECO:0000313" key="5">
    <source>
        <dbReference type="Proteomes" id="UP000633219"/>
    </source>
</evidence>
<dbReference type="Pfam" id="PF06863">
    <property type="entry name" value="DUF1254"/>
    <property type="match status" value="1"/>
</dbReference>
<evidence type="ECO:0000313" key="4">
    <source>
        <dbReference type="EMBL" id="MBL0371042.1"/>
    </source>
</evidence>
<dbReference type="SUPFAM" id="SSF160935">
    <property type="entry name" value="VPA0735-like"/>
    <property type="match status" value="1"/>
</dbReference>
<evidence type="ECO:0000259" key="2">
    <source>
        <dbReference type="Pfam" id="PF06742"/>
    </source>
</evidence>
<keyword evidence="1" id="KW-0732">Signal</keyword>
<dbReference type="InterPro" id="IPR010679">
    <property type="entry name" value="DUF1254"/>
</dbReference>
<dbReference type="AlphaFoldDB" id="A0A936YLQ2"/>
<dbReference type="PANTHER" id="PTHR36509:SF2">
    <property type="entry name" value="BLL3101 PROTEIN"/>
    <property type="match status" value="1"/>
</dbReference>
<dbReference type="Pfam" id="PF06742">
    <property type="entry name" value="DUF1214"/>
    <property type="match status" value="1"/>
</dbReference>
<dbReference type="PANTHER" id="PTHR36509">
    <property type="entry name" value="BLL3101 PROTEIN"/>
    <property type="match status" value="1"/>
</dbReference>
<comment type="caution">
    <text evidence="4">The sequence shown here is derived from an EMBL/GenBank/DDBJ whole genome shotgun (WGS) entry which is preliminary data.</text>
</comment>
<dbReference type="InterPro" id="IPR037050">
    <property type="entry name" value="DUF1254_sf"/>
</dbReference>
<dbReference type="Proteomes" id="UP000633219">
    <property type="component" value="Unassembled WGS sequence"/>
</dbReference>
<feature type="domain" description="DUF1254" evidence="3">
    <location>
        <begin position="56"/>
        <end position="167"/>
    </location>
</feature>
<feature type="domain" description="DUF1214" evidence="2">
    <location>
        <begin position="241"/>
        <end position="326"/>
    </location>
</feature>
<dbReference type="InterPro" id="IPR010621">
    <property type="entry name" value="DUF1214"/>
</dbReference>
<proteinExistence type="predicted"/>
<gene>
    <name evidence="4" type="ORF">JJB09_03290</name>
</gene>
<feature type="chain" id="PRO_5037528931" evidence="1">
    <location>
        <begin position="23"/>
        <end position="343"/>
    </location>
</feature>
<dbReference type="RefSeq" id="WP_201653064.1">
    <property type="nucleotide sequence ID" value="NZ_JAEQNC010000002.1"/>
</dbReference>
<reference evidence="4" key="1">
    <citation type="submission" date="2021-01" db="EMBL/GenBank/DDBJ databases">
        <title>Rhizobium sp. strain KVB221 16S ribosomal RNA gene Genome sequencing and assembly.</title>
        <authorList>
            <person name="Kang M."/>
        </authorList>
    </citation>
    <scope>NUCLEOTIDE SEQUENCE</scope>
    <source>
        <strain evidence="4">KVB221</strain>
    </source>
</reference>
<accession>A0A936YLQ2</accession>